<proteinExistence type="predicted"/>
<dbReference type="AlphaFoldDB" id="A0A8S2YVR0"/>
<evidence type="ECO:0000313" key="2">
    <source>
        <dbReference type="Proteomes" id="UP000681967"/>
    </source>
</evidence>
<comment type="caution">
    <text evidence="1">The sequence shown here is derived from an EMBL/GenBank/DDBJ whole genome shotgun (WGS) entry which is preliminary data.</text>
</comment>
<organism evidence="1 2">
    <name type="scientific">Rotaria magnacalcarata</name>
    <dbReference type="NCBI Taxonomy" id="392030"/>
    <lineage>
        <taxon>Eukaryota</taxon>
        <taxon>Metazoa</taxon>
        <taxon>Spiralia</taxon>
        <taxon>Gnathifera</taxon>
        <taxon>Rotifera</taxon>
        <taxon>Eurotatoria</taxon>
        <taxon>Bdelloidea</taxon>
        <taxon>Philodinida</taxon>
        <taxon>Philodinidae</taxon>
        <taxon>Rotaria</taxon>
    </lineage>
</organism>
<protein>
    <submittedName>
        <fullName evidence="1">Uncharacterized protein</fullName>
    </submittedName>
</protein>
<evidence type="ECO:0000313" key="1">
    <source>
        <dbReference type="EMBL" id="CAF4593117.1"/>
    </source>
</evidence>
<name>A0A8S2YVR0_9BILA</name>
<gene>
    <name evidence="1" type="ORF">BYL167_LOCUS39798</name>
</gene>
<reference evidence="1" key="1">
    <citation type="submission" date="2021-02" db="EMBL/GenBank/DDBJ databases">
        <authorList>
            <person name="Nowell W R."/>
        </authorList>
    </citation>
    <scope>NUCLEOTIDE SEQUENCE</scope>
</reference>
<dbReference type="Proteomes" id="UP000681967">
    <property type="component" value="Unassembled WGS sequence"/>
</dbReference>
<sequence>MKYISSLSSTLTTLMSSLRVPV</sequence>
<feature type="non-terminal residue" evidence="1">
    <location>
        <position position="22"/>
    </location>
</feature>
<dbReference type="EMBL" id="CAJOBH010096702">
    <property type="protein sequence ID" value="CAF4593117.1"/>
    <property type="molecule type" value="Genomic_DNA"/>
</dbReference>
<accession>A0A8S2YVR0</accession>
<feature type="non-terminal residue" evidence="1">
    <location>
        <position position="1"/>
    </location>
</feature>